<evidence type="ECO:0000313" key="3">
    <source>
        <dbReference type="Proteomes" id="UP000503162"/>
    </source>
</evidence>
<evidence type="ECO:0000256" key="1">
    <source>
        <dbReference type="SAM" id="MobiDB-lite"/>
    </source>
</evidence>
<dbReference type="Proteomes" id="UP000503162">
    <property type="component" value="Chromosome"/>
</dbReference>
<dbReference type="Gene3D" id="3.30.1460.10">
    <property type="match status" value="1"/>
</dbReference>
<dbReference type="GO" id="GO:0030254">
    <property type="term" value="P:protein secretion by the type III secretion system"/>
    <property type="evidence" value="ECO:0007669"/>
    <property type="project" value="InterPro"/>
</dbReference>
<dbReference type="AlphaFoldDB" id="A0A6G8IFL2"/>
<gene>
    <name evidence="2" type="ORF">G9Q37_06700</name>
</gene>
<feature type="region of interest" description="Disordered" evidence="1">
    <location>
        <begin position="141"/>
        <end position="160"/>
    </location>
</feature>
<dbReference type="CDD" id="cd16364">
    <property type="entry name" value="T3SC_I-like"/>
    <property type="match status" value="1"/>
</dbReference>
<evidence type="ECO:0000313" key="2">
    <source>
        <dbReference type="EMBL" id="QIM51848.1"/>
    </source>
</evidence>
<sequence length="160" mass="17263">MPAPRPVPPVPVSWLLQGIGPHCEDIAAVAQDDPATWAITFHDASQVLLNWFDAPSRLELLSAVCPLEPQTPNVVLETLLGFSLFGRDNGGTRMALDPQDRVLYLVRDLPVDGLGLSDLRDALRSLVGLAERWHTCLAALPPYPGTAPTTPPTNPKHPPA</sequence>
<accession>A0A6G8IFL2</accession>
<dbReference type="InterPro" id="IPR010261">
    <property type="entry name" value="Tir_chaperone"/>
</dbReference>
<keyword evidence="3" id="KW-1185">Reference proteome</keyword>
<dbReference type="Pfam" id="PF05932">
    <property type="entry name" value="CesT"/>
    <property type="match status" value="1"/>
</dbReference>
<proteinExistence type="predicted"/>
<reference evidence="2 3" key="1">
    <citation type="submission" date="2020-03" db="EMBL/GenBank/DDBJ databases">
        <title>Hydrogenophaga sp. nov. isolated from cyanobacterial mat.</title>
        <authorList>
            <person name="Thorat V."/>
            <person name="Kirdat K."/>
            <person name="Tiwarekar B."/>
            <person name="Costa E.D."/>
            <person name="Yadav A."/>
        </authorList>
    </citation>
    <scope>NUCLEOTIDE SEQUENCE [LARGE SCALE GENOMIC DNA]</scope>
    <source>
        <strain evidence="2 3">BA0156</strain>
    </source>
</reference>
<dbReference type="RefSeq" id="WP_166226341.1">
    <property type="nucleotide sequence ID" value="NZ_CP049989.1"/>
</dbReference>
<protein>
    <submittedName>
        <fullName evidence="2">Type III secretion system chaperone</fullName>
    </submittedName>
</protein>
<dbReference type="EMBL" id="CP049989">
    <property type="protein sequence ID" value="QIM51848.1"/>
    <property type="molecule type" value="Genomic_DNA"/>
</dbReference>
<organism evidence="2 3">
    <name type="scientific">Hydrogenophaga crocea</name>
    <dbReference type="NCBI Taxonomy" id="2716225"/>
    <lineage>
        <taxon>Bacteria</taxon>
        <taxon>Pseudomonadati</taxon>
        <taxon>Pseudomonadota</taxon>
        <taxon>Betaproteobacteria</taxon>
        <taxon>Burkholderiales</taxon>
        <taxon>Comamonadaceae</taxon>
        <taxon>Hydrogenophaga</taxon>
    </lineage>
</organism>
<dbReference type="KEGG" id="hcz:G9Q37_06700"/>
<dbReference type="SUPFAM" id="SSF69635">
    <property type="entry name" value="Type III secretory system chaperone-like"/>
    <property type="match status" value="1"/>
</dbReference>
<name>A0A6G8IFL2_9BURK</name>